<accession>A0ABN6MP22</accession>
<proteinExistence type="predicted"/>
<evidence type="ECO:0000313" key="1">
    <source>
        <dbReference type="EMBL" id="BDG02792.1"/>
    </source>
</evidence>
<dbReference type="RefSeq" id="WP_248360480.1">
    <property type="nucleotide sequence ID" value="NZ_AP025591.1"/>
</dbReference>
<sequence>MSGRRRGKPDDATPGIVPAYEGPEVLEALLRKAGSPSGADDVIATFQRAQAAGEPRSAVIPALFPDEPRFATPEDARRLYSNLFGLWARLAAGLGAHDDAPEVVPEASEPPPLPERGAISGSIVPADLVEAIWKNLAAAPPREVQRQRDRFTNVQPDLAAWLDVVALPDSGALATQDLAFEAWAMFDHAFGERLGGVEWRTLTTLEKEPPPLEETQPPLAAYAAEQLDVLEGEDPAFGEAERAQVERAIATVGAALTEAVREPS</sequence>
<protein>
    <submittedName>
        <fullName evidence="1">Uncharacterized protein</fullName>
    </submittedName>
</protein>
<dbReference type="Proteomes" id="UP001162891">
    <property type="component" value="Chromosome"/>
</dbReference>
<name>A0ABN6MP22_9BACT</name>
<keyword evidence="2" id="KW-1185">Reference proteome</keyword>
<dbReference type="EMBL" id="AP025591">
    <property type="protein sequence ID" value="BDG02792.1"/>
    <property type="molecule type" value="Genomic_DNA"/>
</dbReference>
<evidence type="ECO:0000313" key="2">
    <source>
        <dbReference type="Proteomes" id="UP001162891"/>
    </source>
</evidence>
<organism evidence="1 2">
    <name type="scientific">Anaeromyxobacter oryzae</name>
    <dbReference type="NCBI Taxonomy" id="2918170"/>
    <lineage>
        <taxon>Bacteria</taxon>
        <taxon>Pseudomonadati</taxon>
        <taxon>Myxococcota</taxon>
        <taxon>Myxococcia</taxon>
        <taxon>Myxococcales</taxon>
        <taxon>Cystobacterineae</taxon>
        <taxon>Anaeromyxobacteraceae</taxon>
        <taxon>Anaeromyxobacter</taxon>
    </lineage>
</organism>
<gene>
    <name evidence="1" type="ORF">AMOR_17880</name>
</gene>
<reference evidence="2" key="1">
    <citation type="journal article" date="2022" name="Int. J. Syst. Evol. Microbiol.">
        <title>Anaeromyxobacter oryzae sp. nov., Anaeromyxobacter diazotrophicus sp. nov. and Anaeromyxobacter paludicola sp. nov., isolated from paddy soils.</title>
        <authorList>
            <person name="Itoh H."/>
            <person name="Xu Z."/>
            <person name="Mise K."/>
            <person name="Masuda Y."/>
            <person name="Ushijima N."/>
            <person name="Hayakawa C."/>
            <person name="Shiratori Y."/>
            <person name="Senoo K."/>
        </authorList>
    </citation>
    <scope>NUCLEOTIDE SEQUENCE [LARGE SCALE GENOMIC DNA]</scope>
    <source>
        <strain evidence="2">Red232</strain>
    </source>
</reference>